<dbReference type="eggNOG" id="COG0204">
    <property type="taxonomic scope" value="Bacteria"/>
</dbReference>
<dbReference type="NCBIfam" id="TIGR00530">
    <property type="entry name" value="AGP_acyltrn"/>
    <property type="match status" value="1"/>
</dbReference>
<feature type="domain" description="Phospholipid/glycerol acyltransferase" evidence="5">
    <location>
        <begin position="36"/>
        <end position="148"/>
    </location>
</feature>
<protein>
    <recommendedName>
        <fullName evidence="4">1-acyl-sn-glycerol-3-phosphate acyltransferase</fullName>
        <ecNumber evidence="4">2.3.1.51</ecNumber>
    </recommendedName>
</protein>
<dbReference type="PANTHER" id="PTHR10434:SF11">
    <property type="entry name" value="1-ACYL-SN-GLYCEROL-3-PHOSPHATE ACYLTRANSFERASE"/>
    <property type="match status" value="1"/>
</dbReference>
<keyword evidence="4" id="KW-0443">Lipid metabolism</keyword>
<keyword evidence="4" id="KW-0444">Lipid biosynthesis</keyword>
<dbReference type="RefSeq" id="WP_014262751.1">
    <property type="nucleotide sequence ID" value="NC_016630.1"/>
</dbReference>
<keyword evidence="4" id="KW-1208">Phospholipid metabolism</keyword>
<evidence type="ECO:0000256" key="3">
    <source>
        <dbReference type="ARBA" id="ARBA00023315"/>
    </source>
</evidence>
<dbReference type="InterPro" id="IPR002123">
    <property type="entry name" value="Plipid/glycerol_acylTrfase"/>
</dbReference>
<evidence type="ECO:0000313" key="7">
    <source>
        <dbReference type="Proteomes" id="UP000007468"/>
    </source>
</evidence>
<dbReference type="PATRIC" id="fig|546269.5.peg.1241"/>
<dbReference type="STRING" id="546269.HMPREF0389_00754"/>
<accession>D6GPY0</accession>
<dbReference type="CDD" id="cd07989">
    <property type="entry name" value="LPLAT_AGPAT-like"/>
    <property type="match status" value="1"/>
</dbReference>
<dbReference type="Pfam" id="PF01553">
    <property type="entry name" value="Acyltransferase"/>
    <property type="match status" value="1"/>
</dbReference>
<dbReference type="OrthoDB" id="9803035at2"/>
<sequence>MKRVYCFFRNLLKPFIMFLYQVKIEGKEHIPTDSSAILAPNHRSNWDPLWVAFITNREIAFLAKEELFHNKIIGFLLKKCHVIPIKRNTGDMAAIRTCIRSLKKGELLGIFPEGTRVKNGKESEPKEGVALLASKAGAPIIPISISADYRMFGKNKVVIHPPVVLQDTWTYEESMERVMKIVNEGVTLG</sequence>
<dbReference type="KEGG" id="faa:HMPREF0389_00754"/>
<evidence type="ECO:0000256" key="1">
    <source>
        <dbReference type="ARBA" id="ARBA00008655"/>
    </source>
</evidence>
<evidence type="ECO:0000256" key="2">
    <source>
        <dbReference type="ARBA" id="ARBA00022679"/>
    </source>
</evidence>
<keyword evidence="4" id="KW-0594">Phospholipid biosynthesis</keyword>
<evidence type="ECO:0000256" key="4">
    <source>
        <dbReference type="RuleBase" id="RU361267"/>
    </source>
</evidence>
<dbReference type="Proteomes" id="UP000007468">
    <property type="component" value="Chromosome"/>
</dbReference>
<dbReference type="SMART" id="SM00563">
    <property type="entry name" value="PlsC"/>
    <property type="match status" value="1"/>
</dbReference>
<comment type="domain">
    <text evidence="4">The HXXXXD motif is essential for acyltransferase activity and may constitute the binding site for the phosphate moiety of the glycerol-3-phosphate.</text>
</comment>
<reference evidence="7" key="1">
    <citation type="submission" date="2010-12" db="EMBL/GenBank/DDBJ databases">
        <title>The genome sequence of Filifactor alocis strain ATCC 35896.</title>
        <authorList>
            <consortium name="The Broad Institute Genome Sequencing Platform"/>
            <person name="Ward D."/>
            <person name="Earl A."/>
            <person name="Feldgarden M."/>
            <person name="Young S.K."/>
            <person name="Gargeya S."/>
            <person name="Zeng Q."/>
            <person name="Alvarado L."/>
            <person name="Berlin A."/>
            <person name="Bochicchio J."/>
            <person name="Chapman S.B."/>
            <person name="Chen Z."/>
            <person name="Freedman E."/>
            <person name="Gellesch M."/>
            <person name="Goldberg J."/>
            <person name="Griggs A."/>
            <person name="Gujja S."/>
            <person name="Heilman E."/>
            <person name="Heiman D."/>
            <person name="Howarth C."/>
            <person name="Mehta T."/>
            <person name="Neiman D."/>
            <person name="Pearson M."/>
            <person name="Roberts A."/>
            <person name="Saif S."/>
            <person name="Shea T."/>
            <person name="Shenoy N."/>
            <person name="Sisk P."/>
            <person name="Stolte C."/>
            <person name="Sykes S."/>
            <person name="White J."/>
            <person name="Yandava C."/>
            <person name="Izard J."/>
            <person name="Blanton J.M."/>
            <person name="Baranova O.V."/>
            <person name="Tanner A.C."/>
            <person name="Dewhirst F.E."/>
            <person name="Haas B."/>
            <person name="Nusbaum C."/>
            <person name="Birren B."/>
        </authorList>
    </citation>
    <scope>NUCLEOTIDE SEQUENCE [LARGE SCALE GENOMIC DNA]</scope>
    <source>
        <strain evidence="7">ATCC 35896 / D40 B5</strain>
    </source>
</reference>
<dbReference type="GO" id="GO:0016020">
    <property type="term" value="C:membrane"/>
    <property type="evidence" value="ECO:0007669"/>
    <property type="project" value="InterPro"/>
</dbReference>
<evidence type="ECO:0000259" key="5">
    <source>
        <dbReference type="SMART" id="SM00563"/>
    </source>
</evidence>
<dbReference type="SUPFAM" id="SSF69593">
    <property type="entry name" value="Glycerol-3-phosphate (1)-acyltransferase"/>
    <property type="match status" value="1"/>
</dbReference>
<proteinExistence type="inferred from homology"/>
<gene>
    <name evidence="6" type="ordered locus">HMPREF0389_00754</name>
</gene>
<keyword evidence="2 4" id="KW-0808">Transferase</keyword>
<comment type="similarity">
    <text evidence="1 4">Belongs to the 1-acyl-sn-glycerol-3-phosphate acyltransferase family.</text>
</comment>
<comment type="catalytic activity">
    <reaction evidence="4">
        <text>a 1-acyl-sn-glycero-3-phosphate + an acyl-CoA = a 1,2-diacyl-sn-glycero-3-phosphate + CoA</text>
        <dbReference type="Rhea" id="RHEA:19709"/>
        <dbReference type="ChEBI" id="CHEBI:57287"/>
        <dbReference type="ChEBI" id="CHEBI:57970"/>
        <dbReference type="ChEBI" id="CHEBI:58342"/>
        <dbReference type="ChEBI" id="CHEBI:58608"/>
        <dbReference type="EC" id="2.3.1.51"/>
    </reaction>
</comment>
<dbReference type="GO" id="GO:0006654">
    <property type="term" value="P:phosphatidic acid biosynthetic process"/>
    <property type="evidence" value="ECO:0007669"/>
    <property type="project" value="TreeGrafter"/>
</dbReference>
<dbReference type="GO" id="GO:0003841">
    <property type="term" value="F:1-acylglycerol-3-phosphate O-acyltransferase activity"/>
    <property type="evidence" value="ECO:0007669"/>
    <property type="project" value="UniProtKB-UniRule"/>
</dbReference>
<name>D6GPY0_FILAD</name>
<dbReference type="InterPro" id="IPR004552">
    <property type="entry name" value="AGP_acyltrans"/>
</dbReference>
<organism evidence="6 7">
    <name type="scientific">Filifactor alocis (strain ATCC 35896 / CCUG 47790 / D40 B5)</name>
    <name type="common">Fusobacterium alocis</name>
    <dbReference type="NCBI Taxonomy" id="546269"/>
    <lineage>
        <taxon>Bacteria</taxon>
        <taxon>Bacillati</taxon>
        <taxon>Bacillota</taxon>
        <taxon>Clostridia</taxon>
        <taxon>Peptostreptococcales</taxon>
        <taxon>Filifactoraceae</taxon>
        <taxon>Filifactor</taxon>
    </lineage>
</organism>
<keyword evidence="7" id="KW-1185">Reference proteome</keyword>
<evidence type="ECO:0000313" key="6">
    <source>
        <dbReference type="EMBL" id="EFE28833.1"/>
    </source>
</evidence>
<dbReference type="EMBL" id="CP002390">
    <property type="protein sequence ID" value="EFE28833.1"/>
    <property type="molecule type" value="Genomic_DNA"/>
</dbReference>
<dbReference type="AlphaFoldDB" id="D6GPY0"/>
<keyword evidence="3 4" id="KW-0012">Acyltransferase</keyword>
<dbReference type="EC" id="2.3.1.51" evidence="4"/>
<dbReference type="PANTHER" id="PTHR10434">
    <property type="entry name" value="1-ACYL-SN-GLYCEROL-3-PHOSPHATE ACYLTRANSFERASE"/>
    <property type="match status" value="1"/>
</dbReference>